<reference evidence="3" key="2">
    <citation type="journal article" date="2020" name="Data Brief">
        <title>Transcriptome dataset of Babesia bovis life stages within vertebrate and invertebrate hosts.</title>
        <authorList>
            <person name="Ueti M.W."/>
            <person name="Johnson W.C."/>
            <person name="Kappmeyer L.S."/>
            <person name="Herndon D.R."/>
            <person name="Mousel M.R."/>
            <person name="Reif K.E."/>
            <person name="Taus N.S."/>
            <person name="Ifeonu O.O."/>
            <person name="Silva J.C."/>
            <person name="Suarez C.E."/>
            <person name="Brayton K.A."/>
        </authorList>
    </citation>
    <scope>NUCLEOTIDE SEQUENCE [LARGE SCALE GENOMIC DNA]</scope>
</reference>
<dbReference type="VEuPathDB" id="PiroplasmaDB:BBOV_I003560"/>
<protein>
    <submittedName>
        <fullName evidence="2">Uncharacterized protein</fullName>
    </submittedName>
</protein>
<keyword evidence="3" id="KW-1185">Reference proteome</keyword>
<dbReference type="KEGG" id="bbo:BBOV_I003560"/>
<dbReference type="AlphaFoldDB" id="A7AWL0"/>
<evidence type="ECO:0000313" key="3">
    <source>
        <dbReference type="Proteomes" id="UP000002173"/>
    </source>
</evidence>
<dbReference type="OMA" id="YPQLTNY"/>
<organism evidence="2 3">
    <name type="scientific">Babesia bovis</name>
    <dbReference type="NCBI Taxonomy" id="5865"/>
    <lineage>
        <taxon>Eukaryota</taxon>
        <taxon>Sar</taxon>
        <taxon>Alveolata</taxon>
        <taxon>Apicomplexa</taxon>
        <taxon>Aconoidasida</taxon>
        <taxon>Piroplasmida</taxon>
        <taxon>Babesiidae</taxon>
        <taxon>Babesia</taxon>
    </lineage>
</organism>
<dbReference type="EMBL" id="AAXT01000005">
    <property type="protein sequence ID" value="EDO05438.1"/>
    <property type="molecule type" value="Genomic_DNA"/>
</dbReference>
<dbReference type="eggNOG" id="ENOG502QXCK">
    <property type="taxonomic scope" value="Eukaryota"/>
</dbReference>
<evidence type="ECO:0000256" key="1">
    <source>
        <dbReference type="SAM" id="MobiDB-lite"/>
    </source>
</evidence>
<dbReference type="InParanoid" id="A7AWL0"/>
<proteinExistence type="predicted"/>
<evidence type="ECO:0000313" key="2">
    <source>
        <dbReference type="EMBL" id="EDO05438.1"/>
    </source>
</evidence>
<dbReference type="Proteomes" id="UP000002173">
    <property type="component" value="Unassembled WGS sequence"/>
</dbReference>
<feature type="region of interest" description="Disordered" evidence="1">
    <location>
        <begin position="1"/>
        <end position="30"/>
    </location>
</feature>
<dbReference type="RefSeq" id="XP_001609006.1">
    <property type="nucleotide sequence ID" value="XM_001608956.1"/>
</dbReference>
<sequence>MFRDEGDVGGYLSQSTSSGDAGKDVISDSSNVNNGKLETVLYCNVPNKMNRSEFVRSIADANAVAPSSSCTVAPEGSSGAIMPLNNIRDTYNRMLNQAMYYGNQSPYSSLPSQSAAAGSVEPMTLGTAVDNQQMQTLDMDTMGDVNGCEDVYDVVPNSFDRSSAISDVVKLNDAITELTKRMPMPPTQELLNAIDPHLSMRLQLTYLRAYIQNQQLLIDMRNRLFGNMVHTRDFKNAIIPAVTALYRPNSVETRNYTESYSRPPDVPTSMHFDTNSNWFQSPAIEYSMPRDTQDHAYNSEVSGDVYSTDIKNDGYGSGAVMPYQPFMDVTGSPQHKQYASSATSDIIPAQLHYNINPALPSLDSVSVNNSAAEVPTGTSLAIPIPSQNIHVEPDSKDRESIDSGMLKPFVASIPPEAKNVVKYDTQKHAFVAIYLGPLGARRRRLFSIRKFGVEQALKLATDFAVGSSSAAVASKERRLLEEVCMFALQSNPNSGTKIEHVEAACNKPEARGLVFSCGAQLWMTITYDSSTGEREMEAFSVESLGFEGAYQAAVAALDQRLQNGEIMTSKLSGPLYFWLESGGSVLCLMVTSRDLMRLGPNDQEIYIGRFDVKSSGGFYGARKLAQKWRSDLRNQLIY</sequence>
<reference evidence="2 3" key="1">
    <citation type="journal article" date="2007" name="PLoS Pathog.">
        <title>Genome sequence of Babesia bovis and comparative analysis of apicomplexan hemoprotozoa.</title>
        <authorList>
            <person name="Brayton K.A."/>
            <person name="Lau A.O.T."/>
            <person name="Herndon D.R."/>
            <person name="Hannick L."/>
            <person name="Kappmeyer L.S."/>
            <person name="Berens S.J."/>
            <person name="Bidwell S.L."/>
            <person name="Brown W.C."/>
            <person name="Crabtree J."/>
            <person name="Fadrosh D."/>
            <person name="Feldblum T."/>
            <person name="Forberger H.A."/>
            <person name="Haas B.J."/>
            <person name="Howell J.M."/>
            <person name="Khouri H."/>
            <person name="Koo H."/>
            <person name="Mann D.J."/>
            <person name="Norimine J."/>
            <person name="Paulsen I.T."/>
            <person name="Radune D."/>
            <person name="Ren Q."/>
            <person name="Smith R.K. Jr."/>
            <person name="Suarez C.E."/>
            <person name="White O."/>
            <person name="Wortman J.R."/>
            <person name="Knowles D.P. Jr."/>
            <person name="McElwain T.F."/>
            <person name="Nene V.M."/>
        </authorList>
    </citation>
    <scope>NUCLEOTIDE SEQUENCE [LARGE SCALE GENOMIC DNA]</scope>
    <source>
        <strain evidence="2">T2Bo</strain>
    </source>
</reference>
<comment type="caution">
    <text evidence="2">The sequence shown here is derived from an EMBL/GenBank/DDBJ whole genome shotgun (WGS) entry which is preliminary data.</text>
</comment>
<accession>A7AWL0</accession>
<name>A7AWL0_BABBO</name>
<reference evidence="3" key="3">
    <citation type="journal article" date="2021" name="Int. J. Parasitol.">
        <title>Comparative analysis of gene expression between Babesia bovis blood stages and kinetes allowed by improved genome annotation.</title>
        <authorList>
            <person name="Ueti M.W."/>
            <person name="Johnson W.C."/>
            <person name="Kappmeyer L.S."/>
            <person name="Herndon D.R."/>
            <person name="Mousel M.R."/>
            <person name="Reif K.E."/>
            <person name="Taus N.S."/>
            <person name="Ifeonu O.O."/>
            <person name="Silva J.C."/>
            <person name="Suarez C.E."/>
            <person name="Brayton K.A."/>
        </authorList>
    </citation>
    <scope>NUCLEOTIDE SEQUENCE [LARGE SCALE GENOMIC DNA]</scope>
</reference>
<gene>
    <name evidence="2" type="ORF">BBOV_I003560</name>
</gene>
<dbReference type="GeneID" id="5477222"/>